<accession>A0A426V387</accession>
<name>A0A426V387_9ACTN</name>
<feature type="binding site" evidence="1">
    <location>
        <begin position="88"/>
        <end position="91"/>
    </location>
    <ligand>
        <name>substrate</name>
    </ligand>
</feature>
<dbReference type="RefSeq" id="WP_125245805.1">
    <property type="nucleotide sequence ID" value="NZ_RSEB01000001.1"/>
</dbReference>
<proteinExistence type="predicted"/>
<sequence length="234" mass="25312">MEALELRRAYRDLTTAHVADALIRLGLPVRSAPAGVLPLWEGAHLVGRALPARHYGSVDVFLEAIDRAEPGDVLVVDNAAREDESCVGDLAAHEAAAAGLAGIAIWGYHRDTADLRRIRLPVFSRGALPAGPQRLDEREPDALAWAAFGPHRITAADFVVGDDDGLVFAPLDHAAAIADAAAVIRDVERRQADRLRQGATLREQVRFAEYLAARDRDGTTFRQHLRAIGGAIEE</sequence>
<feature type="binding site" evidence="1">
    <location>
        <position position="110"/>
    </location>
    <ligand>
        <name>substrate</name>
    </ligand>
</feature>
<dbReference type="InterPro" id="IPR005493">
    <property type="entry name" value="RraA/RraA-like"/>
</dbReference>
<gene>
    <name evidence="2" type="ORF">EIW28_00670</name>
</gene>
<dbReference type="AlphaFoldDB" id="A0A426V387"/>
<comment type="cofactor">
    <cofactor evidence="1">
        <name>Mg(2+)</name>
        <dbReference type="ChEBI" id="CHEBI:18420"/>
    </cofactor>
</comment>
<dbReference type="EMBL" id="RSEB01000001">
    <property type="protein sequence ID" value="RRS01327.1"/>
    <property type="molecule type" value="Genomic_DNA"/>
</dbReference>
<evidence type="ECO:0000256" key="1">
    <source>
        <dbReference type="PIRSR" id="PIRSR605493-1"/>
    </source>
</evidence>
<dbReference type="Proteomes" id="UP000277256">
    <property type="component" value="Unassembled WGS sequence"/>
</dbReference>
<feature type="binding site" evidence="1">
    <location>
        <position position="111"/>
    </location>
    <ligand>
        <name>Mg(2+)</name>
        <dbReference type="ChEBI" id="CHEBI:18420"/>
    </ligand>
</feature>
<dbReference type="Gene3D" id="3.50.30.40">
    <property type="entry name" value="Ribonuclease E inhibitor RraA/RraA-like"/>
    <property type="match status" value="1"/>
</dbReference>
<evidence type="ECO:0000313" key="3">
    <source>
        <dbReference type="Proteomes" id="UP000277256"/>
    </source>
</evidence>
<dbReference type="GO" id="GO:0046872">
    <property type="term" value="F:metal ion binding"/>
    <property type="evidence" value="ECO:0007669"/>
    <property type="project" value="UniProtKB-KW"/>
</dbReference>
<dbReference type="Pfam" id="PF03737">
    <property type="entry name" value="RraA-like"/>
    <property type="match status" value="1"/>
</dbReference>
<dbReference type="OrthoDB" id="943692at2"/>
<dbReference type="InterPro" id="IPR036704">
    <property type="entry name" value="RraA/RraA-like_sf"/>
</dbReference>
<keyword evidence="3" id="KW-1185">Reference proteome</keyword>
<protein>
    <submittedName>
        <fullName evidence="2">RraA family protein</fullName>
    </submittedName>
</protein>
<keyword evidence="1" id="KW-0460">Magnesium</keyword>
<dbReference type="SUPFAM" id="SSF89562">
    <property type="entry name" value="RraA-like"/>
    <property type="match status" value="1"/>
</dbReference>
<organism evidence="2 3">
    <name type="scientific">Glycomyces terrestris</name>
    <dbReference type="NCBI Taxonomy" id="2493553"/>
    <lineage>
        <taxon>Bacteria</taxon>
        <taxon>Bacillati</taxon>
        <taxon>Actinomycetota</taxon>
        <taxon>Actinomycetes</taxon>
        <taxon>Glycomycetales</taxon>
        <taxon>Glycomycetaceae</taxon>
        <taxon>Glycomyces</taxon>
    </lineage>
</organism>
<comment type="caution">
    <text evidence="2">The sequence shown here is derived from an EMBL/GenBank/DDBJ whole genome shotgun (WGS) entry which is preliminary data.</text>
</comment>
<reference evidence="2 3" key="1">
    <citation type="submission" date="2018-12" db="EMBL/GenBank/DDBJ databases">
        <title>Glycomyces sp. YIM 121974 draft genome.</title>
        <authorList>
            <person name="Li Q."/>
        </authorList>
    </citation>
    <scope>NUCLEOTIDE SEQUENCE [LARGE SCALE GENOMIC DNA]</scope>
    <source>
        <strain evidence="2 3">YIM 121974</strain>
    </source>
</reference>
<evidence type="ECO:0000313" key="2">
    <source>
        <dbReference type="EMBL" id="RRS01327.1"/>
    </source>
</evidence>
<keyword evidence="1" id="KW-0479">Metal-binding</keyword>